<dbReference type="PANTHER" id="PTHR42951:SF4">
    <property type="entry name" value="ACYL-COENZYME A THIOESTERASE MBLAC2"/>
    <property type="match status" value="1"/>
</dbReference>
<evidence type="ECO:0000313" key="3">
    <source>
        <dbReference type="Proteomes" id="UP001500618"/>
    </source>
</evidence>
<evidence type="ECO:0000259" key="1">
    <source>
        <dbReference type="SMART" id="SM00849"/>
    </source>
</evidence>
<feature type="domain" description="Metallo-beta-lactamase" evidence="1">
    <location>
        <begin position="18"/>
        <end position="203"/>
    </location>
</feature>
<evidence type="ECO:0000313" key="2">
    <source>
        <dbReference type="EMBL" id="GAA1713029.1"/>
    </source>
</evidence>
<proteinExistence type="predicted"/>
<reference evidence="2 3" key="1">
    <citation type="journal article" date="2019" name="Int. J. Syst. Evol. Microbiol.">
        <title>The Global Catalogue of Microorganisms (GCM) 10K type strain sequencing project: providing services to taxonomists for standard genome sequencing and annotation.</title>
        <authorList>
            <consortium name="The Broad Institute Genomics Platform"/>
            <consortium name="The Broad Institute Genome Sequencing Center for Infectious Disease"/>
            <person name="Wu L."/>
            <person name="Ma J."/>
        </authorList>
    </citation>
    <scope>NUCLEOTIDE SEQUENCE [LARGE SCALE GENOMIC DNA]</scope>
    <source>
        <strain evidence="2 3">JCM 14718</strain>
    </source>
</reference>
<accession>A0ABN2IW85</accession>
<dbReference type="Proteomes" id="UP001500618">
    <property type="component" value="Unassembled WGS sequence"/>
</dbReference>
<dbReference type="InterPro" id="IPR036866">
    <property type="entry name" value="RibonucZ/Hydroxyglut_hydro"/>
</dbReference>
<dbReference type="SUPFAM" id="SSF56281">
    <property type="entry name" value="Metallo-hydrolase/oxidoreductase"/>
    <property type="match status" value="1"/>
</dbReference>
<sequence length="266" mass="28749">MLEEIAERLYVWREPVLDVNATVVVGDTAALVIDTLSSPAQATRLASAVRETTTAPLQLVNTHFHFDHWYGNEVFAADHIWAHRRWDITAQPVAAAISDYGHAGAGFADELAGVEPIPPTDAVPTERTLDLGGREVTLAYLGRGHTDHDLVALIPDAHVAVCGDLLEQGAPPSFGDAWPLEWPATLAALGSRLSGSWQLIPGHGAVVDLSFLHRQHSELAALEWLCREGYGDDRSPAELAARSPFNADHSLVAIRRAYAALDGRLP</sequence>
<comment type="caution">
    <text evidence="2">The sequence shown here is derived from an EMBL/GenBank/DDBJ whole genome shotgun (WGS) entry which is preliminary data.</text>
</comment>
<organism evidence="2 3">
    <name type="scientific">Fodinicola feengrottensis</name>
    <dbReference type="NCBI Taxonomy" id="435914"/>
    <lineage>
        <taxon>Bacteria</taxon>
        <taxon>Bacillati</taxon>
        <taxon>Actinomycetota</taxon>
        <taxon>Actinomycetes</taxon>
        <taxon>Mycobacteriales</taxon>
        <taxon>Fodinicola</taxon>
    </lineage>
</organism>
<dbReference type="InterPro" id="IPR050855">
    <property type="entry name" value="NDM-1-like"/>
</dbReference>
<name>A0ABN2IW85_9ACTN</name>
<dbReference type="InterPro" id="IPR001279">
    <property type="entry name" value="Metallo-B-lactamas"/>
</dbReference>
<dbReference type="CDD" id="cd16282">
    <property type="entry name" value="metallo-hydrolase-like_MBL-fold"/>
    <property type="match status" value="1"/>
</dbReference>
<keyword evidence="3" id="KW-1185">Reference proteome</keyword>
<dbReference type="EMBL" id="BAAANY010000038">
    <property type="protein sequence ID" value="GAA1713029.1"/>
    <property type="molecule type" value="Genomic_DNA"/>
</dbReference>
<dbReference type="RefSeq" id="WP_344314653.1">
    <property type="nucleotide sequence ID" value="NZ_BAAANY010000038.1"/>
</dbReference>
<dbReference type="PANTHER" id="PTHR42951">
    <property type="entry name" value="METALLO-BETA-LACTAMASE DOMAIN-CONTAINING"/>
    <property type="match status" value="1"/>
</dbReference>
<protein>
    <submittedName>
        <fullName evidence="2">MBL fold metallo-hydrolase</fullName>
    </submittedName>
</protein>
<dbReference type="SMART" id="SM00849">
    <property type="entry name" value="Lactamase_B"/>
    <property type="match status" value="1"/>
</dbReference>
<gene>
    <name evidence="2" type="ORF">GCM10009765_72650</name>
</gene>
<dbReference type="Pfam" id="PF00753">
    <property type="entry name" value="Lactamase_B"/>
    <property type="match status" value="1"/>
</dbReference>
<dbReference type="Gene3D" id="3.60.15.10">
    <property type="entry name" value="Ribonuclease Z/Hydroxyacylglutathione hydrolase-like"/>
    <property type="match status" value="1"/>
</dbReference>